<dbReference type="PANTHER" id="PTHR31488">
    <property type="entry name" value="DPY-19-LIKE 1, LIKE (H. SAPIENS)"/>
    <property type="match status" value="1"/>
</dbReference>
<keyword evidence="6" id="KW-1133">Transmembrane helix</keyword>
<comment type="subcellular location">
    <subcellularLocation>
        <location evidence="1">Membrane</location>
        <topology evidence="1">Multi-pass membrane protein</topology>
    </subcellularLocation>
</comment>
<dbReference type="STRING" id="6184.A0A430QUP7"/>
<organism evidence="9 10">
    <name type="scientific">Schistosoma bovis</name>
    <name type="common">Blood fluke</name>
    <dbReference type="NCBI Taxonomy" id="6184"/>
    <lineage>
        <taxon>Eukaryota</taxon>
        <taxon>Metazoa</taxon>
        <taxon>Spiralia</taxon>
        <taxon>Lophotrochozoa</taxon>
        <taxon>Platyhelminthes</taxon>
        <taxon>Trematoda</taxon>
        <taxon>Digenea</taxon>
        <taxon>Strigeidida</taxon>
        <taxon>Schistosomatoidea</taxon>
        <taxon>Schistosomatidae</taxon>
        <taxon>Schistosoma</taxon>
    </lineage>
</organism>
<keyword evidence="4" id="KW-0808">Transferase</keyword>
<dbReference type="InterPro" id="IPR043136">
    <property type="entry name" value="B30.2/SPRY_sf"/>
</dbReference>
<evidence type="ECO:0000256" key="8">
    <source>
        <dbReference type="SAM" id="MobiDB-lite"/>
    </source>
</evidence>
<evidence type="ECO:0000313" key="10">
    <source>
        <dbReference type="Proteomes" id="UP000290809"/>
    </source>
</evidence>
<evidence type="ECO:0008006" key="11">
    <source>
        <dbReference type="Google" id="ProtNLM"/>
    </source>
</evidence>
<gene>
    <name evidence="9" type="ORF">DC041_0003384</name>
</gene>
<protein>
    <recommendedName>
        <fullName evidence="11">B30.2/SPRY domain-containing protein</fullName>
    </recommendedName>
</protein>
<keyword evidence="5" id="KW-0812">Transmembrane</keyword>
<reference evidence="9 10" key="1">
    <citation type="journal article" date="2019" name="PLoS Pathog.">
        <title>Genome sequence of the bovine parasite Schistosoma bovis Tanzania.</title>
        <authorList>
            <person name="Oey H."/>
            <person name="Zakrzewski M."/>
            <person name="Gobert G."/>
            <person name="Gravermann K."/>
            <person name="Stoye J."/>
            <person name="Jones M."/>
            <person name="Mcmanus D."/>
            <person name="Krause L."/>
        </authorList>
    </citation>
    <scope>NUCLEOTIDE SEQUENCE [LARGE SCALE GENOMIC DNA]</scope>
    <source>
        <strain evidence="9 10">TAN1997</strain>
    </source>
</reference>
<comment type="caution">
    <text evidence="9">The sequence shown here is derived from an EMBL/GenBank/DDBJ whole genome shotgun (WGS) entry which is preliminary data.</text>
</comment>
<evidence type="ECO:0000256" key="3">
    <source>
        <dbReference type="ARBA" id="ARBA00022676"/>
    </source>
</evidence>
<accession>A0A430QUP7</accession>
<dbReference type="Gene3D" id="2.60.120.920">
    <property type="match status" value="1"/>
</dbReference>
<evidence type="ECO:0000256" key="7">
    <source>
        <dbReference type="ARBA" id="ARBA00023136"/>
    </source>
</evidence>
<keyword evidence="7" id="KW-0472">Membrane</keyword>
<keyword evidence="3" id="KW-0328">Glycosyltransferase</keyword>
<dbReference type="GO" id="GO:0005637">
    <property type="term" value="C:nuclear inner membrane"/>
    <property type="evidence" value="ECO:0007669"/>
    <property type="project" value="TreeGrafter"/>
</dbReference>
<evidence type="ECO:0000256" key="2">
    <source>
        <dbReference type="ARBA" id="ARBA00008744"/>
    </source>
</evidence>
<dbReference type="InterPro" id="IPR018732">
    <property type="entry name" value="Dpy-19/Dpy-19-like"/>
</dbReference>
<dbReference type="EMBL" id="QMKO01000112">
    <property type="protein sequence ID" value="RTG91430.1"/>
    <property type="molecule type" value="Genomic_DNA"/>
</dbReference>
<dbReference type="Pfam" id="PF10034">
    <property type="entry name" value="Dpy19"/>
    <property type="match status" value="1"/>
</dbReference>
<keyword evidence="10" id="KW-1185">Reference proteome</keyword>
<dbReference type="GO" id="GO:0000030">
    <property type="term" value="F:mannosyltransferase activity"/>
    <property type="evidence" value="ECO:0007669"/>
    <property type="project" value="TreeGrafter"/>
</dbReference>
<dbReference type="AlphaFoldDB" id="A0A430QUP7"/>
<evidence type="ECO:0000256" key="1">
    <source>
        <dbReference type="ARBA" id="ARBA00004141"/>
    </source>
</evidence>
<feature type="region of interest" description="Disordered" evidence="8">
    <location>
        <begin position="151"/>
        <end position="177"/>
    </location>
</feature>
<dbReference type="InterPro" id="IPR013320">
    <property type="entry name" value="ConA-like_dom_sf"/>
</dbReference>
<comment type="similarity">
    <text evidence="2">Belongs to the dpy-19 family.</text>
</comment>
<feature type="non-terminal residue" evidence="9">
    <location>
        <position position="1"/>
    </location>
</feature>
<evidence type="ECO:0000256" key="4">
    <source>
        <dbReference type="ARBA" id="ARBA00022679"/>
    </source>
</evidence>
<dbReference type="SUPFAM" id="SSF49899">
    <property type="entry name" value="Concanavalin A-like lectins/glucanases"/>
    <property type="match status" value="1"/>
</dbReference>
<dbReference type="PANTHER" id="PTHR31488:SF1">
    <property type="entry name" value="C-MANNOSYLTRANSFERASE DPY19L1"/>
    <property type="match status" value="1"/>
</dbReference>
<sequence>QDEFGWAMYLNSKRSWFLHRGEHRDRTDGGIKITQQEINDKSITQNTSSITTTIGVRFDCERGHLAFYLNGEPHGPIAFTNLNIKQGDKSNQGGDNTKKSNLFYPAISLSYYTRVRLVSGLEVPSESEDSSDSSEAEYDLSLSTPQFHFNSTGPNHYPIDHNDSNNNSNNNNESENKNIVTYPFPTYLVRSTTAPCIRKASSPDTLLRQPKKSIVLPKLITFSRITQTMNFEGKTSKSDRQVIYKNVSVRKLKTKTSEKSFIWTNVTLHIILFLMATTAGYLHCFHVSNLHENDLFFSHLSNLERELTFRTEMGFYYSYFKQIVLASTFVEGFNSLLTDTRTEYPPCLSLVNDKGTQKNNQCANLNSIERFNLYPELLLAGAYRFLHTFDLIRTLLFSS</sequence>
<evidence type="ECO:0000256" key="6">
    <source>
        <dbReference type="ARBA" id="ARBA00022989"/>
    </source>
</evidence>
<evidence type="ECO:0000256" key="5">
    <source>
        <dbReference type="ARBA" id="ARBA00022692"/>
    </source>
</evidence>
<feature type="compositionally biased region" description="Low complexity" evidence="8">
    <location>
        <begin position="164"/>
        <end position="173"/>
    </location>
</feature>
<name>A0A430QUP7_SCHBO</name>
<dbReference type="Proteomes" id="UP000290809">
    <property type="component" value="Unassembled WGS sequence"/>
</dbReference>
<evidence type="ECO:0000313" key="9">
    <source>
        <dbReference type="EMBL" id="RTG91430.1"/>
    </source>
</evidence>
<proteinExistence type="inferred from homology"/>